<dbReference type="EMBL" id="JAOPGA020001475">
    <property type="protein sequence ID" value="KAL0488788.1"/>
    <property type="molecule type" value="Genomic_DNA"/>
</dbReference>
<name>A0AAW2ZHG7_9EUKA</name>
<dbReference type="AlphaFoldDB" id="A0AAW2ZHG7"/>
<evidence type="ECO:0000256" key="1">
    <source>
        <dbReference type="SAM" id="MobiDB-lite"/>
    </source>
</evidence>
<dbReference type="SUPFAM" id="SSF46934">
    <property type="entry name" value="UBA-like"/>
    <property type="match status" value="1"/>
</dbReference>
<protein>
    <submittedName>
        <fullName evidence="2">Aspartate tRS</fullName>
    </submittedName>
    <submittedName>
        <fullName evidence="3">Dars2</fullName>
    </submittedName>
</protein>
<feature type="region of interest" description="Disordered" evidence="1">
    <location>
        <begin position="1"/>
        <end position="21"/>
    </location>
</feature>
<dbReference type="Pfam" id="PF04525">
    <property type="entry name" value="LOR"/>
    <property type="match status" value="1"/>
</dbReference>
<organism evidence="3 4">
    <name type="scientific">Acrasis kona</name>
    <dbReference type="NCBI Taxonomy" id="1008807"/>
    <lineage>
        <taxon>Eukaryota</taxon>
        <taxon>Discoba</taxon>
        <taxon>Heterolobosea</taxon>
        <taxon>Tetramitia</taxon>
        <taxon>Eutetramitia</taxon>
        <taxon>Acrasidae</taxon>
        <taxon>Acrasis</taxon>
    </lineage>
</organism>
<dbReference type="InterPro" id="IPR025659">
    <property type="entry name" value="Tubby-like_C"/>
</dbReference>
<sequence length="376" mass="42450">MNSTYSTDFGNTSCSQQTVQEEPNPFDDPFFYLGAFNDNHNMPPKHYQKRQPSFTQFDFVLPTIPSQQTVGSNNTLNVESYNAFPDLSIFENTTQTKQKTPTTHHRRRSSLPHDFSIKSNQPTASKGIYFDNLLKLSDLGFHDEKLNRKLLEKYDNNIDKTLDHLINDDPEEAAAVKKNEAVVKSTTIVSTTDTSAPLSNAPTVVTSIATGTEHEKRYMIKLSKYRDLACDVKISTLDNRLLYDARLSLFYSISLMDKSGRKLLNIVKDGLHVHPTYNISFNGSLVAQCKERFKISRATRKFNYTLMSGAELKMVGSYGKDWSIKRRGKVVGMVIAKDKGAIELVIRPTTVGVLHFLALALIMTERKYTSLRAVVV</sequence>
<dbReference type="InterPro" id="IPR009060">
    <property type="entry name" value="UBA-like_sf"/>
</dbReference>
<keyword evidence="4" id="KW-1185">Reference proteome</keyword>
<dbReference type="EMBL" id="JAOPGA020001017">
    <property type="protein sequence ID" value="KAL0484041.1"/>
    <property type="molecule type" value="Genomic_DNA"/>
</dbReference>
<gene>
    <name evidence="3" type="ORF">AKO1_003865</name>
    <name evidence="2" type="ORF">AKO1_013893</name>
</gene>
<dbReference type="InterPro" id="IPR007612">
    <property type="entry name" value="LOR"/>
</dbReference>
<dbReference type="Proteomes" id="UP001431209">
    <property type="component" value="Unassembled WGS sequence"/>
</dbReference>
<comment type="caution">
    <text evidence="3">The sequence shown here is derived from an EMBL/GenBank/DDBJ whole genome shotgun (WGS) entry which is preliminary data.</text>
</comment>
<evidence type="ECO:0000313" key="4">
    <source>
        <dbReference type="Proteomes" id="UP001431209"/>
    </source>
</evidence>
<feature type="region of interest" description="Disordered" evidence="1">
    <location>
        <begin position="92"/>
        <end position="119"/>
    </location>
</feature>
<evidence type="ECO:0000313" key="3">
    <source>
        <dbReference type="EMBL" id="KAL0488788.1"/>
    </source>
</evidence>
<dbReference type="Gene3D" id="1.10.8.10">
    <property type="entry name" value="DNA helicase RuvA subunit, C-terminal domain"/>
    <property type="match status" value="1"/>
</dbReference>
<evidence type="ECO:0000313" key="2">
    <source>
        <dbReference type="EMBL" id="KAL0484041.1"/>
    </source>
</evidence>
<reference evidence="3 4" key="1">
    <citation type="submission" date="2024-03" db="EMBL/GenBank/DDBJ databases">
        <title>The Acrasis kona genome and developmental transcriptomes reveal deep origins of eukaryotic multicellular pathways.</title>
        <authorList>
            <person name="Sheikh S."/>
            <person name="Fu C.-J."/>
            <person name="Brown M.W."/>
            <person name="Baldauf S.L."/>
        </authorList>
    </citation>
    <scope>NUCLEOTIDE SEQUENCE [LARGE SCALE GENOMIC DNA]</scope>
    <source>
        <strain evidence="3 4">ATCC MYA-3509</strain>
    </source>
</reference>
<accession>A0AAW2ZHG7</accession>
<dbReference type="SUPFAM" id="SSF54518">
    <property type="entry name" value="Tubby C-terminal domain-like"/>
    <property type="match status" value="1"/>
</dbReference>
<proteinExistence type="predicted"/>